<gene>
    <name evidence="9" type="ORF">VSX56_03100</name>
</gene>
<keyword evidence="5 7" id="KW-0472">Membrane</keyword>
<dbReference type="PANTHER" id="PTHR30625">
    <property type="entry name" value="PROTEIN TOLQ"/>
    <property type="match status" value="1"/>
</dbReference>
<evidence type="ECO:0000256" key="5">
    <source>
        <dbReference type="ARBA" id="ARBA00023136"/>
    </source>
</evidence>
<keyword evidence="4 7" id="KW-1133">Transmembrane helix</keyword>
<evidence type="ECO:0000256" key="7">
    <source>
        <dbReference type="SAM" id="Phobius"/>
    </source>
</evidence>
<comment type="caution">
    <text evidence="9">The sequence shown here is derived from an EMBL/GenBank/DDBJ whole genome shotgun (WGS) entry which is preliminary data.</text>
</comment>
<protein>
    <submittedName>
        <fullName evidence="9">MotA/TolQ/ExbB proton channel family protein</fullName>
    </submittedName>
</protein>
<keyword evidence="6" id="KW-0813">Transport</keyword>
<evidence type="ECO:0000259" key="8">
    <source>
        <dbReference type="Pfam" id="PF01618"/>
    </source>
</evidence>
<evidence type="ECO:0000313" key="10">
    <source>
        <dbReference type="Proteomes" id="UP001438953"/>
    </source>
</evidence>
<feature type="transmembrane region" description="Helical" evidence="7">
    <location>
        <begin position="131"/>
        <end position="154"/>
    </location>
</feature>
<evidence type="ECO:0000256" key="6">
    <source>
        <dbReference type="RuleBase" id="RU004057"/>
    </source>
</evidence>
<comment type="similarity">
    <text evidence="6">Belongs to the exbB/tolQ family.</text>
</comment>
<dbReference type="InterPro" id="IPR050790">
    <property type="entry name" value="ExbB/TolQ_transport"/>
</dbReference>
<name>A0ABV1SDQ6_9RHOB</name>
<evidence type="ECO:0000256" key="4">
    <source>
        <dbReference type="ARBA" id="ARBA00022989"/>
    </source>
</evidence>
<dbReference type="RefSeq" id="WP_339113638.1">
    <property type="nucleotide sequence ID" value="NZ_JAYWLC010000002.1"/>
</dbReference>
<dbReference type="EMBL" id="JAYWLC010000002">
    <property type="protein sequence ID" value="MER5170751.1"/>
    <property type="molecule type" value="Genomic_DNA"/>
</dbReference>
<reference evidence="9 10" key="1">
    <citation type="submission" date="2024-06" db="EMBL/GenBank/DDBJ databases">
        <title>Thioclava kandeliae sp. nov. from a rhizosphere soil sample of Kandelia candel in a mangrove.</title>
        <authorList>
            <person name="Mu T."/>
        </authorList>
    </citation>
    <scope>NUCLEOTIDE SEQUENCE [LARGE SCALE GENOMIC DNA]</scope>
    <source>
        <strain evidence="9 10">CPCC 100088</strain>
    </source>
</reference>
<dbReference type="Pfam" id="PF01618">
    <property type="entry name" value="MotA_ExbB"/>
    <property type="match status" value="1"/>
</dbReference>
<dbReference type="PANTHER" id="PTHR30625:SF11">
    <property type="entry name" value="MOTA_TOLQ_EXBB PROTON CHANNEL DOMAIN-CONTAINING PROTEIN"/>
    <property type="match status" value="1"/>
</dbReference>
<comment type="subcellular location">
    <subcellularLocation>
        <location evidence="1">Cell membrane</location>
        <topology evidence="1">Multi-pass membrane protein</topology>
    </subcellularLocation>
    <subcellularLocation>
        <location evidence="6">Membrane</location>
        <topology evidence="6">Multi-pass membrane protein</topology>
    </subcellularLocation>
</comment>
<dbReference type="Proteomes" id="UP001438953">
    <property type="component" value="Unassembled WGS sequence"/>
</dbReference>
<evidence type="ECO:0000313" key="9">
    <source>
        <dbReference type="EMBL" id="MER5170751.1"/>
    </source>
</evidence>
<organism evidence="9 10">
    <name type="scientific">Thioclava kandeliae</name>
    <dbReference type="NCBI Taxonomy" id="3070818"/>
    <lineage>
        <taxon>Bacteria</taxon>
        <taxon>Pseudomonadati</taxon>
        <taxon>Pseudomonadota</taxon>
        <taxon>Alphaproteobacteria</taxon>
        <taxon>Rhodobacterales</taxon>
        <taxon>Paracoccaceae</taxon>
        <taxon>Thioclava</taxon>
    </lineage>
</organism>
<sequence>MEPESITVDPATGLSRLTDFLQMGGPAIWAIALLSVLTVALILWKLYRFACFGAWSGGRHSRAALVKWKAGQHDAAIGLLDGRRSLRARLTRAAMMAAHSNLTDTEAREETGRVAHGLLAKARGGLRGLELAATIGPLIGLLGTVTGMISAFQALQEAGARADPSTLAGGIWEALLTTAAGMAVAIPAQVALTWFESITDRLREDMEDTATQVFVSREATPETIRALAAE</sequence>
<feature type="transmembrane region" description="Helical" evidence="7">
    <location>
        <begin position="174"/>
        <end position="195"/>
    </location>
</feature>
<proteinExistence type="inferred from homology"/>
<keyword evidence="6" id="KW-0653">Protein transport</keyword>
<evidence type="ECO:0000256" key="1">
    <source>
        <dbReference type="ARBA" id="ARBA00004651"/>
    </source>
</evidence>
<keyword evidence="10" id="KW-1185">Reference proteome</keyword>
<keyword evidence="3 7" id="KW-0812">Transmembrane</keyword>
<dbReference type="InterPro" id="IPR002898">
    <property type="entry name" value="MotA_ExbB_proton_chnl"/>
</dbReference>
<evidence type="ECO:0000256" key="2">
    <source>
        <dbReference type="ARBA" id="ARBA00022475"/>
    </source>
</evidence>
<accession>A0ABV1SDQ6</accession>
<keyword evidence="2" id="KW-1003">Cell membrane</keyword>
<evidence type="ECO:0000256" key="3">
    <source>
        <dbReference type="ARBA" id="ARBA00022692"/>
    </source>
</evidence>
<feature type="domain" description="MotA/TolQ/ExbB proton channel" evidence="8">
    <location>
        <begin position="87"/>
        <end position="207"/>
    </location>
</feature>
<feature type="transmembrane region" description="Helical" evidence="7">
    <location>
        <begin position="27"/>
        <end position="47"/>
    </location>
</feature>